<dbReference type="EMBL" id="BARS01054227">
    <property type="protein sequence ID" value="GAG46808.1"/>
    <property type="molecule type" value="Genomic_DNA"/>
</dbReference>
<proteinExistence type="predicted"/>
<name>X0YDK7_9ZZZZ</name>
<reference evidence="1" key="1">
    <citation type="journal article" date="2014" name="Front. Microbiol.">
        <title>High frequency of phylogenetically diverse reductive dehalogenase-homologous genes in deep subseafloor sedimentary metagenomes.</title>
        <authorList>
            <person name="Kawai M."/>
            <person name="Futagami T."/>
            <person name="Toyoda A."/>
            <person name="Takaki Y."/>
            <person name="Nishi S."/>
            <person name="Hori S."/>
            <person name="Arai W."/>
            <person name="Tsubouchi T."/>
            <person name="Morono Y."/>
            <person name="Uchiyama I."/>
            <person name="Ito T."/>
            <person name="Fujiyama A."/>
            <person name="Inagaki F."/>
            <person name="Takami H."/>
        </authorList>
    </citation>
    <scope>NUCLEOTIDE SEQUENCE</scope>
    <source>
        <strain evidence="1">Expedition CK06-06</strain>
    </source>
</reference>
<evidence type="ECO:0000313" key="1">
    <source>
        <dbReference type="EMBL" id="GAG46808.1"/>
    </source>
</evidence>
<accession>X0YDK7</accession>
<dbReference type="AlphaFoldDB" id="X0YDK7"/>
<sequence>MSIIGVMFSSSVCSSSLLRSIRMVVHLCLDGLWRFVPGPDRRRLPGP</sequence>
<gene>
    <name evidence="1" type="ORF">S01H1_80316</name>
</gene>
<comment type="caution">
    <text evidence="1">The sequence shown here is derived from an EMBL/GenBank/DDBJ whole genome shotgun (WGS) entry which is preliminary data.</text>
</comment>
<feature type="non-terminal residue" evidence="1">
    <location>
        <position position="47"/>
    </location>
</feature>
<organism evidence="1">
    <name type="scientific">marine sediment metagenome</name>
    <dbReference type="NCBI Taxonomy" id="412755"/>
    <lineage>
        <taxon>unclassified sequences</taxon>
        <taxon>metagenomes</taxon>
        <taxon>ecological metagenomes</taxon>
    </lineage>
</organism>
<protein>
    <submittedName>
        <fullName evidence="1">Uncharacterized protein</fullName>
    </submittedName>
</protein>